<protein>
    <submittedName>
        <fullName evidence="3">SAM dependent carboxyl methyltransferase</fullName>
    </submittedName>
</protein>
<dbReference type="GO" id="GO:0008168">
    <property type="term" value="F:methyltransferase activity"/>
    <property type="evidence" value="ECO:0007669"/>
    <property type="project" value="UniProtKB-KW"/>
</dbReference>
<dbReference type="InterPro" id="IPR029063">
    <property type="entry name" value="SAM-dependent_MTases_sf"/>
</dbReference>
<evidence type="ECO:0000256" key="2">
    <source>
        <dbReference type="ARBA" id="ARBA00022842"/>
    </source>
</evidence>
<dbReference type="AlphaFoldDB" id="A0A0M6ZUG3"/>
<accession>A0A0M6ZUG3</accession>
<proteinExistence type="predicted"/>
<dbReference type="InterPro" id="IPR042086">
    <property type="entry name" value="MeTrfase_capping"/>
</dbReference>
<dbReference type="Gene3D" id="3.40.50.150">
    <property type="entry name" value="Vaccinia Virus protein VP39"/>
    <property type="match status" value="1"/>
</dbReference>
<dbReference type="SUPFAM" id="SSF53335">
    <property type="entry name" value="S-adenosyl-L-methionine-dependent methyltransferases"/>
    <property type="match status" value="1"/>
</dbReference>
<keyword evidence="4" id="KW-1185">Reference proteome</keyword>
<dbReference type="GO" id="GO:0046872">
    <property type="term" value="F:metal ion binding"/>
    <property type="evidence" value="ECO:0007669"/>
    <property type="project" value="UniProtKB-KW"/>
</dbReference>
<keyword evidence="2" id="KW-0460">Magnesium</keyword>
<evidence type="ECO:0000313" key="4">
    <source>
        <dbReference type="Proteomes" id="UP000049983"/>
    </source>
</evidence>
<dbReference type="GO" id="GO:0032259">
    <property type="term" value="P:methylation"/>
    <property type="evidence" value="ECO:0007669"/>
    <property type="project" value="UniProtKB-KW"/>
</dbReference>
<organism evidence="3 4">
    <name type="scientific">Roseibium album</name>
    <dbReference type="NCBI Taxonomy" id="311410"/>
    <lineage>
        <taxon>Bacteria</taxon>
        <taxon>Pseudomonadati</taxon>
        <taxon>Pseudomonadota</taxon>
        <taxon>Alphaproteobacteria</taxon>
        <taxon>Hyphomicrobiales</taxon>
        <taxon>Stappiaceae</taxon>
        <taxon>Roseibium</taxon>
    </lineage>
</organism>
<keyword evidence="3" id="KW-0489">Methyltransferase</keyword>
<dbReference type="InterPro" id="IPR005299">
    <property type="entry name" value="MeTrfase_7"/>
</dbReference>
<name>A0A0M6ZUG3_9HYPH</name>
<keyword evidence="3" id="KW-0808">Transferase</keyword>
<dbReference type="EMBL" id="CXWC01000001">
    <property type="protein sequence ID" value="CTQ65093.1"/>
    <property type="molecule type" value="Genomic_DNA"/>
</dbReference>
<evidence type="ECO:0000256" key="1">
    <source>
        <dbReference type="ARBA" id="ARBA00022723"/>
    </source>
</evidence>
<dbReference type="Gene3D" id="1.10.1200.270">
    <property type="entry name" value="Methyltransferase, alpha-helical capping domain"/>
    <property type="match status" value="1"/>
</dbReference>
<dbReference type="Pfam" id="PF03492">
    <property type="entry name" value="Methyltransf_7"/>
    <property type="match status" value="1"/>
</dbReference>
<dbReference type="PANTHER" id="PTHR31009">
    <property type="entry name" value="S-ADENOSYL-L-METHIONINE:CARBOXYL METHYLTRANSFERASE FAMILY PROTEIN"/>
    <property type="match status" value="1"/>
</dbReference>
<dbReference type="OrthoDB" id="465670at2"/>
<keyword evidence="1" id="KW-0479">Metal-binding</keyword>
<evidence type="ECO:0000313" key="3">
    <source>
        <dbReference type="EMBL" id="CTQ65093.1"/>
    </source>
</evidence>
<gene>
    <name evidence="3" type="ORF">LA5096_00637</name>
</gene>
<dbReference type="RefSeq" id="WP_055116643.1">
    <property type="nucleotide sequence ID" value="NZ_CXWA01000003.1"/>
</dbReference>
<sequence length="385" mass="42632">MEYGTAMTGKATQDPSSNGCMAHADEHATTTGMTGHGFYDENSQTQWNAIAAVLPTLDKAVAALPLPDNGVITLADYGCSEGRNSIAAMERALKTLLPRTPLPVQTVHSDLPTNDFSTLFLNLRPSGQSVFGTDRIFSSAVGGSMYDQLRPACSVHLATTFNAIGFLSRRPVDEMPGYIFPNGPSTERNNGYVSPEDRRAFADQAKQDVEAFLKARARELVPGGKLLVQVFGATDTACTSDGIYDLLNDAVVAFVETGEISKETYDRYYQPVYMRHLDELTEPVSDPRFESSGLFTIDDARDYEIRVPFVERYKEDGDIERFARDYVNFFRAFTEAVLLHALPSGPGNQDLVDRIYKRAVEILKADPARYPFRYVAVQMVLTRRG</sequence>
<dbReference type="STRING" id="311410.LA5095_03271"/>
<dbReference type="GeneID" id="97668084"/>
<reference evidence="4" key="1">
    <citation type="submission" date="2015-07" db="EMBL/GenBank/DDBJ databases">
        <authorList>
            <person name="Rodrigo-Torres Lidia"/>
            <person name="Arahal R.David."/>
        </authorList>
    </citation>
    <scope>NUCLEOTIDE SEQUENCE [LARGE SCALE GENOMIC DNA]</scope>
    <source>
        <strain evidence="4">CECT 5096</strain>
    </source>
</reference>
<dbReference type="Proteomes" id="UP000049983">
    <property type="component" value="Unassembled WGS sequence"/>
</dbReference>